<dbReference type="PANTHER" id="PTHR43014">
    <property type="entry name" value="MERCURIC REDUCTASE"/>
    <property type="match status" value="1"/>
</dbReference>
<dbReference type="Proteomes" id="UP000033187">
    <property type="component" value="Chromosome 1"/>
</dbReference>
<keyword evidence="7 10" id="KW-0676">Redox-active center</keyword>
<sequence length="512" mass="54673">MPPSDPSTAAYSNQLGVGSDNHAGAGNGGSADVTTKGAPTDLLQCDICIIGAGSGGLSVAAAAAAFGQNVVLIEKHKMGGDCLNYGCVPSKALIAASRRAHMIRTSAQFGVMARDLQIDSEAVSEHIKGVIAAIEPNDSIERFTGLGVRVITAAGHFTDKSTVSAGGYRIKARRFVVATGSSPLVPNIPGLSEVPYFTNETIFDNGTHIDHLLIIGGGPIGLELAQAYRRLGSKVTVLEAARAMAKDDPEMSKIVLDHLREEGIDIREKTSVEEVDTRFRNVTLTLKKGDSTEVIEGSHLLIATGRRPNVTDVGLETAGIKYSDKGIKVNRGLVTSNRRVYAIGDVIGGAQFTHMANYHAGIVIRKALFRLPAKTDASLIPWVTFTDPELAQVGLQEEDAAKKHGKVNVLRWPYHENDRAQAERATVGHVKVVTDKSGRILGASIVGEQAGELIQMWALAISQKMNIKAMTGWISPYPTLSEINKRAAYKFYSKAPSSPLIRKAIGFLAKFG</sequence>
<reference evidence="14" key="1">
    <citation type="submission" date="2015-02" db="EMBL/GenBank/DDBJ databases">
        <authorList>
            <person name="Chooi Y.-H."/>
        </authorList>
    </citation>
    <scope>NUCLEOTIDE SEQUENCE [LARGE SCALE GENOMIC DNA]</scope>
    <source>
        <strain evidence="14">strain Y</strain>
    </source>
</reference>
<evidence type="ECO:0000256" key="6">
    <source>
        <dbReference type="ARBA" id="ARBA00023157"/>
    </source>
</evidence>
<dbReference type="KEGG" id="fiy:BN1229_v1_0966"/>
<evidence type="ECO:0000313" key="13">
    <source>
        <dbReference type="EMBL" id="CPR16793.1"/>
    </source>
</evidence>
<dbReference type="InterPro" id="IPR004099">
    <property type="entry name" value="Pyr_nucl-diS_OxRdtase_dimer"/>
</dbReference>
<evidence type="ECO:0000256" key="9">
    <source>
        <dbReference type="PIRSR" id="PIRSR000350-4"/>
    </source>
</evidence>
<dbReference type="InterPro" id="IPR023753">
    <property type="entry name" value="FAD/NAD-binding_dom"/>
</dbReference>
<dbReference type="SUPFAM" id="SSF51905">
    <property type="entry name" value="FAD/NAD(P)-binding domain"/>
    <property type="match status" value="1"/>
</dbReference>
<dbReference type="InterPro" id="IPR012999">
    <property type="entry name" value="Pyr_OxRdtase_I_AS"/>
</dbReference>
<dbReference type="InterPro" id="IPR016156">
    <property type="entry name" value="FAD/NAD-linked_Rdtase_dimer_sf"/>
</dbReference>
<evidence type="ECO:0000256" key="3">
    <source>
        <dbReference type="ARBA" id="ARBA00022827"/>
    </source>
</evidence>
<evidence type="ECO:0000256" key="10">
    <source>
        <dbReference type="RuleBase" id="RU003691"/>
    </source>
</evidence>
<dbReference type="InterPro" id="IPR001100">
    <property type="entry name" value="Pyr_nuc-diS_OxRdtase"/>
</dbReference>
<keyword evidence="14" id="KW-1185">Reference proteome</keyword>
<evidence type="ECO:0000256" key="2">
    <source>
        <dbReference type="ARBA" id="ARBA00022630"/>
    </source>
</evidence>
<dbReference type="KEGG" id="fil:BN1229_v1_0962"/>
<keyword evidence="5 10" id="KW-0560">Oxidoreductase</keyword>
<dbReference type="PROSITE" id="PS00076">
    <property type="entry name" value="PYRIDINE_REDOX_1"/>
    <property type="match status" value="1"/>
</dbReference>
<dbReference type="EMBL" id="LN829119">
    <property type="protein sequence ID" value="CPR16793.1"/>
    <property type="molecule type" value="Genomic_DNA"/>
</dbReference>
<comment type="cofactor">
    <cofactor evidence="8">
        <name>FAD</name>
        <dbReference type="ChEBI" id="CHEBI:57692"/>
    </cofactor>
    <text evidence="8">Binds 1 FAD per subunit.</text>
</comment>
<dbReference type="Pfam" id="PF07992">
    <property type="entry name" value="Pyr_redox_2"/>
    <property type="match status" value="1"/>
</dbReference>
<accession>A0A0D6JCV4</accession>
<dbReference type="RefSeq" id="WP_082101013.1">
    <property type="nucleotide sequence ID" value="NZ_LN829118.1"/>
</dbReference>
<feature type="disulfide bond" description="Redox-active" evidence="9">
    <location>
        <begin position="82"/>
        <end position="87"/>
    </location>
</feature>
<dbReference type="OrthoDB" id="9761158at2"/>
<dbReference type="PANTHER" id="PTHR43014:SF4">
    <property type="entry name" value="PYRIDINE NUCLEOTIDE-DISULFIDE OXIDOREDUCTASE RCLA-RELATED"/>
    <property type="match status" value="1"/>
</dbReference>
<feature type="binding site" evidence="8">
    <location>
        <position position="239"/>
    </location>
    <ligand>
        <name>NAD(+)</name>
        <dbReference type="ChEBI" id="CHEBI:57540"/>
    </ligand>
</feature>
<feature type="binding site" evidence="8">
    <location>
        <position position="155"/>
    </location>
    <ligand>
        <name>FAD</name>
        <dbReference type="ChEBI" id="CHEBI:57692"/>
    </ligand>
</feature>
<keyword evidence="8" id="KW-0520">NAD</keyword>
<dbReference type="SUPFAM" id="SSF55424">
    <property type="entry name" value="FAD/NAD-linked reductases, dimerisation (C-terminal) domain"/>
    <property type="match status" value="1"/>
</dbReference>
<evidence type="ECO:0000256" key="7">
    <source>
        <dbReference type="ARBA" id="ARBA00023284"/>
    </source>
</evidence>
<evidence type="ECO:0000259" key="11">
    <source>
        <dbReference type="Pfam" id="PF02852"/>
    </source>
</evidence>
<comment type="similarity">
    <text evidence="1 10">Belongs to the class-I pyridine nucleotide-disulfide oxidoreductase family.</text>
</comment>
<dbReference type="FunFam" id="3.30.390.30:FF:000001">
    <property type="entry name" value="Dihydrolipoyl dehydrogenase"/>
    <property type="match status" value="1"/>
</dbReference>
<dbReference type="PRINTS" id="PR00368">
    <property type="entry name" value="FADPNR"/>
</dbReference>
<name>A0A0D6JCV4_9HYPH</name>
<feature type="binding site" evidence="8">
    <location>
        <begin position="216"/>
        <end position="223"/>
    </location>
    <ligand>
        <name>NAD(+)</name>
        <dbReference type="ChEBI" id="CHEBI:57540"/>
    </ligand>
</feature>
<evidence type="ECO:0000256" key="8">
    <source>
        <dbReference type="PIRSR" id="PIRSR000350-3"/>
    </source>
</evidence>
<feature type="domain" description="Pyridine nucleotide-disulphide oxidoreductase dimerisation" evidence="11">
    <location>
        <begin position="380"/>
        <end position="487"/>
    </location>
</feature>
<feature type="binding site" evidence="8">
    <location>
        <position position="305"/>
    </location>
    <ligand>
        <name>NAD(+)</name>
        <dbReference type="ChEBI" id="CHEBI:57540"/>
    </ligand>
</feature>
<dbReference type="GO" id="GO:0016668">
    <property type="term" value="F:oxidoreductase activity, acting on a sulfur group of donors, NAD(P) as acceptor"/>
    <property type="evidence" value="ECO:0007669"/>
    <property type="project" value="InterPro"/>
</dbReference>
<dbReference type="GO" id="GO:0050660">
    <property type="term" value="F:flavin adenine dinucleotide binding"/>
    <property type="evidence" value="ECO:0007669"/>
    <property type="project" value="TreeGrafter"/>
</dbReference>
<proteinExistence type="inferred from homology"/>
<feature type="binding site" evidence="8">
    <location>
        <position position="91"/>
    </location>
    <ligand>
        <name>FAD</name>
        <dbReference type="ChEBI" id="CHEBI:57692"/>
    </ligand>
</feature>
<keyword evidence="3 8" id="KW-0274">FAD</keyword>
<keyword evidence="4" id="KW-0521">NADP</keyword>
<organism evidence="13 14">
    <name type="scientific">Candidatus Filomicrobium marinum</name>
    <dbReference type="NCBI Taxonomy" id="1608628"/>
    <lineage>
        <taxon>Bacteria</taxon>
        <taxon>Pseudomonadati</taxon>
        <taxon>Pseudomonadota</taxon>
        <taxon>Alphaproteobacteria</taxon>
        <taxon>Hyphomicrobiales</taxon>
        <taxon>Hyphomicrobiaceae</taxon>
        <taxon>Filomicrobium</taxon>
    </lineage>
</organism>
<dbReference type="AlphaFoldDB" id="A0A0D6JCV4"/>
<evidence type="ECO:0000256" key="1">
    <source>
        <dbReference type="ARBA" id="ARBA00007532"/>
    </source>
</evidence>
<keyword evidence="6" id="KW-1015">Disulfide bond</keyword>
<dbReference type="GO" id="GO:0003955">
    <property type="term" value="F:NAD(P)H dehydrogenase (quinone) activity"/>
    <property type="evidence" value="ECO:0007669"/>
    <property type="project" value="TreeGrafter"/>
</dbReference>
<protein>
    <submittedName>
        <fullName evidence="13">FAD-dependent pyridine nucleotide-disulfide oxidoreductase</fullName>
    </submittedName>
</protein>
<dbReference type="Pfam" id="PF02852">
    <property type="entry name" value="Pyr_redox_dim"/>
    <property type="match status" value="1"/>
</dbReference>
<dbReference type="Gene3D" id="3.30.390.30">
    <property type="match status" value="1"/>
</dbReference>
<dbReference type="InterPro" id="IPR036188">
    <property type="entry name" value="FAD/NAD-bd_sf"/>
</dbReference>
<evidence type="ECO:0000313" key="14">
    <source>
        <dbReference type="Proteomes" id="UP000033187"/>
    </source>
</evidence>
<dbReference type="Gene3D" id="3.50.50.60">
    <property type="entry name" value="FAD/NAD(P)-binding domain"/>
    <property type="match status" value="2"/>
</dbReference>
<dbReference type="PRINTS" id="PR00411">
    <property type="entry name" value="PNDRDTASEI"/>
</dbReference>
<feature type="binding site" evidence="8">
    <location>
        <position position="345"/>
    </location>
    <ligand>
        <name>FAD</name>
        <dbReference type="ChEBI" id="CHEBI:57692"/>
    </ligand>
</feature>
<gene>
    <name evidence="13" type="ORF">YBN1229_v1_0966</name>
</gene>
<dbReference type="PIRSF" id="PIRSF000350">
    <property type="entry name" value="Mercury_reductase_MerA"/>
    <property type="match status" value="1"/>
</dbReference>
<evidence type="ECO:0000256" key="4">
    <source>
        <dbReference type="ARBA" id="ARBA00022857"/>
    </source>
</evidence>
<feature type="binding site" evidence="8">
    <location>
        <begin position="179"/>
        <end position="181"/>
    </location>
    <ligand>
        <name>FAD</name>
        <dbReference type="ChEBI" id="CHEBI:57692"/>
    </ligand>
</feature>
<keyword evidence="8" id="KW-0547">Nucleotide-binding</keyword>
<evidence type="ECO:0000259" key="12">
    <source>
        <dbReference type="Pfam" id="PF07992"/>
    </source>
</evidence>
<feature type="domain" description="FAD/NAD(P)-binding" evidence="12">
    <location>
        <begin position="46"/>
        <end position="359"/>
    </location>
</feature>
<keyword evidence="2 10" id="KW-0285">Flavoprotein</keyword>
<evidence type="ECO:0000256" key="5">
    <source>
        <dbReference type="ARBA" id="ARBA00023002"/>
    </source>
</evidence>